<dbReference type="EMBL" id="JAMQCR010000001">
    <property type="protein sequence ID" value="MCM2533638.1"/>
    <property type="molecule type" value="Genomic_DNA"/>
</dbReference>
<sequence>MTEKNEKEVMVENQESEAVQEEQLSSFELIWKLGFDELDAWGERLNYRDEIFLNSAKNYVERVKHNQENIKAVTEQFRKELREWEKGAREELLMSTTTLQHFFPIKSYEEINRVVDDIQKRTTSLLLSPFQTVKSGQGLDKYLETVEKYISFRKNGREKYIDSVKNTTNVFYENQKVFVNLFSKQVKNAIFPFQKYMNNKSTESVNS</sequence>
<name>A0ABT0WBK8_9BACI</name>
<protein>
    <submittedName>
        <fullName evidence="1">Uncharacterized protein</fullName>
    </submittedName>
</protein>
<gene>
    <name evidence="1" type="ORF">NDK43_16120</name>
</gene>
<accession>A0ABT0WBK8</accession>
<organism evidence="1 2">
    <name type="scientific">Neobacillus pocheonensis</name>
    <dbReference type="NCBI Taxonomy" id="363869"/>
    <lineage>
        <taxon>Bacteria</taxon>
        <taxon>Bacillati</taxon>
        <taxon>Bacillota</taxon>
        <taxon>Bacilli</taxon>
        <taxon>Bacillales</taxon>
        <taxon>Bacillaceae</taxon>
        <taxon>Neobacillus</taxon>
    </lineage>
</organism>
<dbReference type="Proteomes" id="UP001523262">
    <property type="component" value="Unassembled WGS sequence"/>
</dbReference>
<evidence type="ECO:0000313" key="1">
    <source>
        <dbReference type="EMBL" id="MCM2533638.1"/>
    </source>
</evidence>
<reference evidence="1 2" key="1">
    <citation type="submission" date="2022-06" db="EMBL/GenBank/DDBJ databases">
        <authorList>
            <person name="Jeon C.O."/>
        </authorList>
    </citation>
    <scope>NUCLEOTIDE SEQUENCE [LARGE SCALE GENOMIC DNA]</scope>
    <source>
        <strain evidence="1 2">KCTC 13943</strain>
    </source>
</reference>
<evidence type="ECO:0000313" key="2">
    <source>
        <dbReference type="Proteomes" id="UP001523262"/>
    </source>
</evidence>
<proteinExistence type="predicted"/>
<comment type="caution">
    <text evidence="1">The sequence shown here is derived from an EMBL/GenBank/DDBJ whole genome shotgun (WGS) entry which is preliminary data.</text>
</comment>
<keyword evidence="2" id="KW-1185">Reference proteome</keyword>